<accession>A0A5B9EA40</accession>
<sequence length="148" mass="16336">MAKDSQRTSRETAQELHSAAIHLLRRLRNEDDSSGLSAPRLSALSVIVFGGPVCLRDLARAEKVKPPTMTRIVHALEAQGLVRKQQNANDGRGISLSATTAGKKLLLESRNRRVQPLTRQIDALTAQQRELLAEAARLLTTIVRDQVR</sequence>
<evidence type="ECO:0000256" key="2">
    <source>
        <dbReference type="ARBA" id="ARBA00023125"/>
    </source>
</evidence>
<reference evidence="5 6" key="1">
    <citation type="submission" date="2019-08" db="EMBL/GenBank/DDBJ databases">
        <title>Complete genome sequence of Terriglobus albidus strain ORNL.</title>
        <authorList>
            <person name="Podar M."/>
        </authorList>
    </citation>
    <scope>NUCLEOTIDE SEQUENCE [LARGE SCALE GENOMIC DNA]</scope>
    <source>
        <strain evidence="5 6">ORNL</strain>
    </source>
</reference>
<dbReference type="InterPro" id="IPR036390">
    <property type="entry name" value="WH_DNA-bd_sf"/>
</dbReference>
<dbReference type="Proteomes" id="UP000321820">
    <property type="component" value="Chromosome"/>
</dbReference>
<dbReference type="Pfam" id="PF01047">
    <property type="entry name" value="MarR"/>
    <property type="match status" value="1"/>
</dbReference>
<dbReference type="EMBL" id="CP042806">
    <property type="protein sequence ID" value="QEE26976.1"/>
    <property type="molecule type" value="Genomic_DNA"/>
</dbReference>
<dbReference type="SUPFAM" id="SSF46785">
    <property type="entry name" value="Winged helix' DNA-binding domain"/>
    <property type="match status" value="1"/>
</dbReference>
<dbReference type="InterPro" id="IPR023187">
    <property type="entry name" value="Tscrpt_reg_MarR-type_CS"/>
</dbReference>
<keyword evidence="1" id="KW-0805">Transcription regulation</keyword>
<keyword evidence="6" id="KW-1185">Reference proteome</keyword>
<dbReference type="InterPro" id="IPR000835">
    <property type="entry name" value="HTH_MarR-typ"/>
</dbReference>
<organism evidence="5 6">
    <name type="scientific">Terriglobus albidus</name>
    <dbReference type="NCBI Taxonomy" id="1592106"/>
    <lineage>
        <taxon>Bacteria</taxon>
        <taxon>Pseudomonadati</taxon>
        <taxon>Acidobacteriota</taxon>
        <taxon>Terriglobia</taxon>
        <taxon>Terriglobales</taxon>
        <taxon>Acidobacteriaceae</taxon>
        <taxon>Terriglobus</taxon>
    </lineage>
</organism>
<name>A0A5B9EA40_9BACT</name>
<dbReference type="PROSITE" id="PS01117">
    <property type="entry name" value="HTH_MARR_1"/>
    <property type="match status" value="1"/>
</dbReference>
<evidence type="ECO:0000256" key="3">
    <source>
        <dbReference type="ARBA" id="ARBA00023163"/>
    </source>
</evidence>
<evidence type="ECO:0000313" key="5">
    <source>
        <dbReference type="EMBL" id="QEE26976.1"/>
    </source>
</evidence>
<feature type="domain" description="HTH marR-type" evidence="4">
    <location>
        <begin position="9"/>
        <end position="141"/>
    </location>
</feature>
<keyword evidence="3" id="KW-0804">Transcription</keyword>
<dbReference type="SMART" id="SM00347">
    <property type="entry name" value="HTH_MARR"/>
    <property type="match status" value="1"/>
</dbReference>
<gene>
    <name evidence="5" type="ORF">FTW19_02515</name>
</gene>
<dbReference type="InterPro" id="IPR052526">
    <property type="entry name" value="HTH-type_Bedaq_tolerance"/>
</dbReference>
<dbReference type="InterPro" id="IPR036388">
    <property type="entry name" value="WH-like_DNA-bd_sf"/>
</dbReference>
<dbReference type="RefSeq" id="WP_147646172.1">
    <property type="nucleotide sequence ID" value="NZ_CP042806.1"/>
</dbReference>
<dbReference type="Gene3D" id="1.10.10.10">
    <property type="entry name" value="Winged helix-like DNA-binding domain superfamily/Winged helix DNA-binding domain"/>
    <property type="match status" value="1"/>
</dbReference>
<dbReference type="PANTHER" id="PTHR39515:SF2">
    <property type="entry name" value="HTH-TYPE TRANSCRIPTIONAL REGULATOR RV0880"/>
    <property type="match status" value="1"/>
</dbReference>
<proteinExistence type="predicted"/>
<dbReference type="AlphaFoldDB" id="A0A5B9EA40"/>
<dbReference type="GO" id="GO:0003677">
    <property type="term" value="F:DNA binding"/>
    <property type="evidence" value="ECO:0007669"/>
    <property type="project" value="UniProtKB-KW"/>
</dbReference>
<evidence type="ECO:0000259" key="4">
    <source>
        <dbReference type="PROSITE" id="PS50995"/>
    </source>
</evidence>
<dbReference type="PROSITE" id="PS50995">
    <property type="entry name" value="HTH_MARR_2"/>
    <property type="match status" value="1"/>
</dbReference>
<evidence type="ECO:0000256" key="1">
    <source>
        <dbReference type="ARBA" id="ARBA00023015"/>
    </source>
</evidence>
<dbReference type="PANTHER" id="PTHR39515">
    <property type="entry name" value="CONSERVED PROTEIN"/>
    <property type="match status" value="1"/>
</dbReference>
<dbReference type="PRINTS" id="PR00598">
    <property type="entry name" value="HTHMARR"/>
</dbReference>
<dbReference type="KEGG" id="talb:FTW19_02515"/>
<dbReference type="OrthoDB" id="9804055at2"/>
<protein>
    <submittedName>
        <fullName evidence="5">MarR family transcriptional regulator</fullName>
    </submittedName>
</protein>
<dbReference type="GO" id="GO:0003700">
    <property type="term" value="F:DNA-binding transcription factor activity"/>
    <property type="evidence" value="ECO:0007669"/>
    <property type="project" value="InterPro"/>
</dbReference>
<keyword evidence="2" id="KW-0238">DNA-binding</keyword>
<evidence type="ECO:0000313" key="6">
    <source>
        <dbReference type="Proteomes" id="UP000321820"/>
    </source>
</evidence>